<feature type="chain" id="PRO_5036447577" evidence="2">
    <location>
        <begin position="21"/>
        <end position="142"/>
    </location>
</feature>
<dbReference type="Proteomes" id="UP000005408">
    <property type="component" value="Unassembled WGS sequence"/>
</dbReference>
<reference evidence="3" key="1">
    <citation type="submission" date="2022-08" db="UniProtKB">
        <authorList>
            <consortium name="EnsemblMetazoa"/>
        </authorList>
    </citation>
    <scope>IDENTIFICATION</scope>
    <source>
        <strain evidence="3">05x7-T-G4-1.051#20</strain>
    </source>
</reference>
<evidence type="ECO:0000256" key="2">
    <source>
        <dbReference type="SAM" id="SignalP"/>
    </source>
</evidence>
<dbReference type="EnsemblMetazoa" id="G17237.2">
    <property type="protein sequence ID" value="G17237.2:cds"/>
    <property type="gene ID" value="G17237"/>
</dbReference>
<feature type="region of interest" description="Disordered" evidence="1">
    <location>
        <begin position="31"/>
        <end position="52"/>
    </location>
</feature>
<feature type="signal peptide" evidence="2">
    <location>
        <begin position="1"/>
        <end position="20"/>
    </location>
</feature>
<feature type="compositionally biased region" description="Basic residues" evidence="1">
    <location>
        <begin position="37"/>
        <end position="48"/>
    </location>
</feature>
<sequence length="142" mass="16058">MFRIVFLLAISGLIRSLCEAASLSPDITTGGTVATTQHHHHHHTHRPHVTREPSENGIATFQYDHYCHLMAYMAGHKTCYIYAIHPDDRHLVHTESGMLLLEVRIMTLSINATEPYSRDDLVVRSGLLARLCPNTYTLIDLN</sequence>
<name>A0A8W8J4Q0_MAGGI</name>
<accession>A0A8W8J4Q0</accession>
<evidence type="ECO:0000313" key="4">
    <source>
        <dbReference type="Proteomes" id="UP000005408"/>
    </source>
</evidence>
<evidence type="ECO:0000256" key="1">
    <source>
        <dbReference type="SAM" id="MobiDB-lite"/>
    </source>
</evidence>
<keyword evidence="4" id="KW-1185">Reference proteome</keyword>
<organism evidence="3 4">
    <name type="scientific">Magallana gigas</name>
    <name type="common">Pacific oyster</name>
    <name type="synonym">Crassostrea gigas</name>
    <dbReference type="NCBI Taxonomy" id="29159"/>
    <lineage>
        <taxon>Eukaryota</taxon>
        <taxon>Metazoa</taxon>
        <taxon>Spiralia</taxon>
        <taxon>Lophotrochozoa</taxon>
        <taxon>Mollusca</taxon>
        <taxon>Bivalvia</taxon>
        <taxon>Autobranchia</taxon>
        <taxon>Pteriomorphia</taxon>
        <taxon>Ostreida</taxon>
        <taxon>Ostreoidea</taxon>
        <taxon>Ostreidae</taxon>
        <taxon>Magallana</taxon>
    </lineage>
</organism>
<dbReference type="AlphaFoldDB" id="A0A8W8J4Q0"/>
<proteinExistence type="predicted"/>
<protein>
    <submittedName>
        <fullName evidence="3">Uncharacterized protein</fullName>
    </submittedName>
</protein>
<evidence type="ECO:0000313" key="3">
    <source>
        <dbReference type="EnsemblMetazoa" id="G17237.2:cds"/>
    </source>
</evidence>
<keyword evidence="2" id="KW-0732">Signal</keyword>